<dbReference type="Pfam" id="PF02255">
    <property type="entry name" value="PTS_IIA"/>
    <property type="match status" value="1"/>
</dbReference>
<dbReference type="PANTHER" id="PTHR34382">
    <property type="entry name" value="PTS SYSTEM N,N'-DIACETYLCHITOBIOSE-SPECIFIC EIIA COMPONENT"/>
    <property type="match status" value="1"/>
</dbReference>
<dbReference type="SUPFAM" id="SSF46973">
    <property type="entry name" value="Enzyme IIa from lactose specific PTS, IIa-lac"/>
    <property type="match status" value="1"/>
</dbReference>
<gene>
    <name evidence="8" type="ORF">AFK71_14865</name>
</gene>
<keyword evidence="3" id="KW-0808">Transferase</keyword>
<feature type="modified residue" description="Phosphohistidine; by HPr" evidence="7">
    <location>
        <position position="75"/>
    </location>
</feature>
<dbReference type="InterPro" id="IPR003188">
    <property type="entry name" value="PTS_IIA_lac/cel"/>
</dbReference>
<keyword evidence="4" id="KW-0598">Phosphotransferase system</keyword>
<feature type="binding site" evidence="6">
    <location>
        <position position="78"/>
    </location>
    <ligand>
        <name>Mg(2+)</name>
        <dbReference type="ChEBI" id="CHEBI:18420"/>
        <note>ligand shared between all trimeric partners</note>
    </ligand>
</feature>
<dbReference type="AlphaFoldDB" id="A0A0L0QM95"/>
<evidence type="ECO:0000313" key="9">
    <source>
        <dbReference type="Proteomes" id="UP000036780"/>
    </source>
</evidence>
<comment type="cofactor">
    <cofactor evidence="6">
        <name>Mg(2+)</name>
        <dbReference type="ChEBI" id="CHEBI:18420"/>
    </cofactor>
    <text evidence="6">Binds 1 Mg(2+) ion per trimer.</text>
</comment>
<evidence type="ECO:0000256" key="1">
    <source>
        <dbReference type="ARBA" id="ARBA00022448"/>
    </source>
</evidence>
<dbReference type="Gene3D" id="1.20.58.80">
    <property type="entry name" value="Phosphotransferase system, lactose/cellobiose-type IIA subunit"/>
    <property type="match status" value="1"/>
</dbReference>
<organism evidence="8 9">
    <name type="scientific">Virgibacillus pantothenticus</name>
    <dbReference type="NCBI Taxonomy" id="1473"/>
    <lineage>
        <taxon>Bacteria</taxon>
        <taxon>Bacillati</taxon>
        <taxon>Bacillota</taxon>
        <taxon>Bacilli</taxon>
        <taxon>Bacillales</taxon>
        <taxon>Bacillaceae</taxon>
        <taxon>Virgibacillus</taxon>
    </lineage>
</organism>
<dbReference type="CDD" id="cd00215">
    <property type="entry name" value="PTS_IIA_lac"/>
    <property type="match status" value="1"/>
</dbReference>
<dbReference type="PANTHER" id="PTHR34382:SF7">
    <property type="entry name" value="PTS SYSTEM N,N'-DIACETYLCHITOBIOSE-SPECIFIC EIIA COMPONENT"/>
    <property type="match status" value="1"/>
</dbReference>
<dbReference type="GO" id="GO:0046872">
    <property type="term" value="F:metal ion binding"/>
    <property type="evidence" value="ECO:0007669"/>
    <property type="project" value="UniProtKB-KW"/>
</dbReference>
<keyword evidence="6" id="KW-0460">Magnesium</keyword>
<evidence type="ECO:0000256" key="4">
    <source>
        <dbReference type="ARBA" id="ARBA00022683"/>
    </source>
</evidence>
<dbReference type="InterPro" id="IPR036542">
    <property type="entry name" value="PTS_IIA_lac/cel_sf"/>
</dbReference>
<accession>A0A0L0QM95</accession>
<evidence type="ECO:0000256" key="5">
    <source>
        <dbReference type="PIRSR" id="PIRSR000699-1"/>
    </source>
</evidence>
<dbReference type="OrthoDB" id="350602at2"/>
<dbReference type="GeneID" id="66871224"/>
<dbReference type="PIRSF" id="PIRSF000699">
    <property type="entry name" value="PTS_IILac_III"/>
    <property type="match status" value="1"/>
</dbReference>
<keyword evidence="9" id="KW-1185">Reference proteome</keyword>
<protein>
    <submittedName>
        <fullName evidence="8">PTS mannose transporter subunit IIA</fullName>
    </submittedName>
</protein>
<keyword evidence="6" id="KW-0479">Metal-binding</keyword>
<dbReference type="PATRIC" id="fig|1473.5.peg.1624"/>
<comment type="caution">
    <text evidence="8">The sequence shown here is derived from an EMBL/GenBank/DDBJ whole genome shotgun (WGS) entry which is preliminary data.</text>
</comment>
<evidence type="ECO:0000256" key="2">
    <source>
        <dbReference type="ARBA" id="ARBA00022597"/>
    </source>
</evidence>
<evidence type="ECO:0000256" key="3">
    <source>
        <dbReference type="ARBA" id="ARBA00022679"/>
    </source>
</evidence>
<evidence type="ECO:0000313" key="8">
    <source>
        <dbReference type="EMBL" id="KNE19717.1"/>
    </source>
</evidence>
<reference evidence="9" key="1">
    <citation type="submission" date="2015-07" db="EMBL/GenBank/DDBJ databases">
        <title>Fjat-10053 dsm26.</title>
        <authorList>
            <person name="Liu B."/>
            <person name="Wang J."/>
            <person name="Zhu Y."/>
            <person name="Liu G."/>
            <person name="Chen Q."/>
            <person name="Chen Z."/>
            <person name="Lan J."/>
            <person name="Che J."/>
            <person name="Ge C."/>
            <person name="Shi H."/>
            <person name="Pan Z."/>
            <person name="Liu X."/>
        </authorList>
    </citation>
    <scope>NUCLEOTIDE SEQUENCE [LARGE SCALE GENOMIC DNA]</scope>
    <source>
        <strain evidence="9">DSM 26</strain>
    </source>
</reference>
<keyword evidence="2" id="KW-0762">Sugar transport</keyword>
<name>A0A0L0QM95_VIRPA</name>
<dbReference type="RefSeq" id="WP_050352267.1">
    <property type="nucleotide sequence ID" value="NZ_BOSN01000008.1"/>
</dbReference>
<proteinExistence type="predicted"/>
<dbReference type="GO" id="GO:0016740">
    <property type="term" value="F:transferase activity"/>
    <property type="evidence" value="ECO:0007669"/>
    <property type="project" value="UniProtKB-KW"/>
</dbReference>
<dbReference type="Proteomes" id="UP000036780">
    <property type="component" value="Unassembled WGS sequence"/>
</dbReference>
<dbReference type="EMBL" id="LGTO01000007">
    <property type="protein sequence ID" value="KNE19717.1"/>
    <property type="molecule type" value="Genomic_DNA"/>
</dbReference>
<sequence length="107" mass="12175">MNLEMEIFAIISHGGDAKATAYKALELAYDGAFNDAEQTLKESQEQLTKAHNTQTKLIQQEINGEEVNMSLLMVHAQDHLMTSISEISLIEQMIKMLQRIQRLEEKI</sequence>
<keyword evidence="1" id="KW-0813">Transport</keyword>
<dbReference type="PROSITE" id="PS51095">
    <property type="entry name" value="PTS_EIIA_TYPE_3"/>
    <property type="match status" value="1"/>
</dbReference>
<evidence type="ECO:0000256" key="6">
    <source>
        <dbReference type="PIRSR" id="PIRSR000699-2"/>
    </source>
</evidence>
<dbReference type="GO" id="GO:0009401">
    <property type="term" value="P:phosphoenolpyruvate-dependent sugar phosphotransferase system"/>
    <property type="evidence" value="ECO:0007669"/>
    <property type="project" value="UniProtKB-KW"/>
</dbReference>
<feature type="active site" description="Tele-phosphohistidine intermediate" evidence="5">
    <location>
        <position position="75"/>
    </location>
</feature>
<evidence type="ECO:0000256" key="7">
    <source>
        <dbReference type="PROSITE-ProRule" id="PRU00418"/>
    </source>
</evidence>